<keyword evidence="11" id="KW-1185">Reference proteome</keyword>
<name>A0A366KSP0_9SPHI</name>
<dbReference type="Gene3D" id="1.25.40.390">
    <property type="match status" value="1"/>
</dbReference>
<evidence type="ECO:0000256" key="5">
    <source>
        <dbReference type="ARBA" id="ARBA00023136"/>
    </source>
</evidence>
<dbReference type="Pfam" id="PF08139">
    <property type="entry name" value="LPAM_1"/>
    <property type="match status" value="1"/>
</dbReference>
<evidence type="ECO:0000256" key="6">
    <source>
        <dbReference type="ARBA" id="ARBA00023237"/>
    </source>
</evidence>
<protein>
    <recommendedName>
        <fullName evidence="3">Type IV secretion system putative lipoprotein virB7</fullName>
    </recommendedName>
</protein>
<keyword evidence="5" id="KW-0472">Membrane</keyword>
<dbReference type="EMBL" id="QNQU01000017">
    <property type="protein sequence ID" value="RBQ04229.1"/>
    <property type="molecule type" value="Genomic_DNA"/>
</dbReference>
<evidence type="ECO:0000259" key="8">
    <source>
        <dbReference type="Pfam" id="PF07980"/>
    </source>
</evidence>
<keyword evidence="4 7" id="KW-0732">Signal</keyword>
<dbReference type="InterPro" id="IPR012944">
    <property type="entry name" value="SusD_RagB_dom"/>
</dbReference>
<feature type="domain" description="RagB/SusD" evidence="8">
    <location>
        <begin position="250"/>
        <end position="560"/>
    </location>
</feature>
<dbReference type="Pfam" id="PF14322">
    <property type="entry name" value="SusD-like_3"/>
    <property type="match status" value="1"/>
</dbReference>
<dbReference type="OrthoDB" id="5694214at2"/>
<comment type="subcellular location">
    <subcellularLocation>
        <location evidence="1">Cell outer membrane</location>
    </subcellularLocation>
</comment>
<feature type="chain" id="PRO_5017082372" description="Type IV secretion system putative lipoprotein virB7" evidence="7">
    <location>
        <begin position="19"/>
        <end position="560"/>
    </location>
</feature>
<comment type="similarity">
    <text evidence="2">Belongs to the SusD family.</text>
</comment>
<dbReference type="Proteomes" id="UP000252081">
    <property type="component" value="Unassembled WGS sequence"/>
</dbReference>
<evidence type="ECO:0000256" key="1">
    <source>
        <dbReference type="ARBA" id="ARBA00004442"/>
    </source>
</evidence>
<accession>A0A366KSP0</accession>
<dbReference type="AlphaFoldDB" id="A0A366KSP0"/>
<dbReference type="InterPro" id="IPR011990">
    <property type="entry name" value="TPR-like_helical_dom_sf"/>
</dbReference>
<evidence type="ECO:0000313" key="11">
    <source>
        <dbReference type="Proteomes" id="UP000252081"/>
    </source>
</evidence>
<dbReference type="InterPro" id="IPR033985">
    <property type="entry name" value="SusD-like_N"/>
</dbReference>
<dbReference type="Pfam" id="PF07980">
    <property type="entry name" value="SusD_RagB"/>
    <property type="match status" value="1"/>
</dbReference>
<dbReference type="RefSeq" id="WP_113950355.1">
    <property type="nucleotide sequence ID" value="NZ_QNQU01000017.1"/>
</dbReference>
<feature type="domain" description="SusD-like N-terminal" evidence="9">
    <location>
        <begin position="60"/>
        <end position="208"/>
    </location>
</feature>
<keyword evidence="6" id="KW-0998">Cell outer membrane</keyword>
<feature type="signal peptide" evidence="7">
    <location>
        <begin position="1"/>
        <end position="18"/>
    </location>
</feature>
<sequence>MKKIYFLLLATLVLTACNKLDLNPLSEAATSTFYSNQTELELAVNDLYRLDFWQNDNELFSDNEWHRAQLTNAVIGGTMTAEDGTVSNYWLICYKAIARANSFIANKNRAAANTPAAVILKLEAEMRLIRAYQYSKLIAHFGDVPFLTEPVELSEAYGIKRTPKSEILKFIYTELDFAALNLPANYSTASVKRLTKGAALAIKARIALYMGDYAIARDAAKAVMDLAAAGNYALNANFSQLFLKAGESSKELIISIPREQAQNVSSSAAYVQDNISRNAGGFGAQLPTREIVDAYECIDGKPINESSLYNPLDPFKNRDPRLTATVVEFNTYWLGYNYAPHPDSLQVWSSKLGRKVTNNDTRKVAVNASFTGFLWKKGIDQTWADRLTEDNDAIIFRYAEILLTYAEAKIELGEVDASVLDAINQVRARAYGVTATQSTMYPAIVATDVTALRKIVRRERRVEFVREGLRYMDLIRWKLAEKALTTPVIGLPDPANQNRAKWPFPGTTPIDADGIANYSGFGADVKILVNRSFDKNKQYLWPIPAVERRVNSNITQNPNY</sequence>
<dbReference type="InterPro" id="IPR012640">
    <property type="entry name" value="Membr_lipoprot_lipid_attach_CS"/>
</dbReference>
<organism evidence="10 11">
    <name type="scientific">Pedobacter miscanthi</name>
    <dbReference type="NCBI Taxonomy" id="2259170"/>
    <lineage>
        <taxon>Bacteria</taxon>
        <taxon>Pseudomonadati</taxon>
        <taxon>Bacteroidota</taxon>
        <taxon>Sphingobacteriia</taxon>
        <taxon>Sphingobacteriales</taxon>
        <taxon>Sphingobacteriaceae</taxon>
        <taxon>Pedobacter</taxon>
    </lineage>
</organism>
<dbReference type="SUPFAM" id="SSF48452">
    <property type="entry name" value="TPR-like"/>
    <property type="match status" value="1"/>
</dbReference>
<evidence type="ECO:0000256" key="3">
    <source>
        <dbReference type="ARBA" id="ARBA00017922"/>
    </source>
</evidence>
<proteinExistence type="inferred from homology"/>
<evidence type="ECO:0000259" key="9">
    <source>
        <dbReference type="Pfam" id="PF14322"/>
    </source>
</evidence>
<dbReference type="GO" id="GO:0009279">
    <property type="term" value="C:cell outer membrane"/>
    <property type="evidence" value="ECO:0007669"/>
    <property type="project" value="UniProtKB-SubCell"/>
</dbReference>
<evidence type="ECO:0000256" key="2">
    <source>
        <dbReference type="ARBA" id="ARBA00006275"/>
    </source>
</evidence>
<gene>
    <name evidence="10" type="ORF">DRW42_18680</name>
</gene>
<reference evidence="10 11" key="1">
    <citation type="submission" date="2018-07" db="EMBL/GenBank/DDBJ databases">
        <title>A draft genome of a endophytic bacteria, a new species of Pedobacter.</title>
        <authorList>
            <person name="Zhang Z.D."/>
            <person name="Chen Z.J."/>
        </authorList>
    </citation>
    <scope>NUCLEOTIDE SEQUENCE [LARGE SCALE GENOMIC DNA]</scope>
    <source>
        <strain evidence="10 11">RS10</strain>
    </source>
</reference>
<evidence type="ECO:0000256" key="4">
    <source>
        <dbReference type="ARBA" id="ARBA00022729"/>
    </source>
</evidence>
<evidence type="ECO:0000313" key="10">
    <source>
        <dbReference type="EMBL" id="RBQ04229.1"/>
    </source>
</evidence>
<evidence type="ECO:0000256" key="7">
    <source>
        <dbReference type="SAM" id="SignalP"/>
    </source>
</evidence>
<dbReference type="PROSITE" id="PS51257">
    <property type="entry name" value="PROKAR_LIPOPROTEIN"/>
    <property type="match status" value="1"/>
</dbReference>
<comment type="caution">
    <text evidence="10">The sequence shown here is derived from an EMBL/GenBank/DDBJ whole genome shotgun (WGS) entry which is preliminary data.</text>
</comment>